<evidence type="ECO:0000256" key="3">
    <source>
        <dbReference type="ARBA" id="ARBA00022777"/>
    </source>
</evidence>
<organism evidence="6 7">
    <name type="scientific">Didymella rabiei</name>
    <name type="common">Chickpea ascochyta blight fungus</name>
    <name type="synonym">Mycosphaerella rabiei</name>
    <dbReference type="NCBI Taxonomy" id="5454"/>
    <lineage>
        <taxon>Eukaryota</taxon>
        <taxon>Fungi</taxon>
        <taxon>Dikarya</taxon>
        <taxon>Ascomycota</taxon>
        <taxon>Pezizomycotina</taxon>
        <taxon>Dothideomycetes</taxon>
        <taxon>Pleosporomycetidae</taxon>
        <taxon>Pleosporales</taxon>
        <taxon>Pleosporineae</taxon>
        <taxon>Didymellaceae</taxon>
        <taxon>Ascochyta</taxon>
    </lineage>
</organism>
<dbReference type="GO" id="GO:0006139">
    <property type="term" value="P:nucleobase-containing compound metabolic process"/>
    <property type="evidence" value="ECO:0007669"/>
    <property type="project" value="InterPro"/>
</dbReference>
<keyword evidence="7" id="KW-1185">Reference proteome</keyword>
<reference evidence="6 7" key="1">
    <citation type="journal article" date="2016" name="Sci. Rep.">
        <title>Draft genome sequencing and secretome analysis of fungal phytopathogen Ascochyta rabiei provides insight into the necrotrophic effector repertoire.</title>
        <authorList>
            <person name="Verma S."/>
            <person name="Gazara R.K."/>
            <person name="Nizam S."/>
            <person name="Parween S."/>
            <person name="Chattopadhyay D."/>
            <person name="Verma P.K."/>
        </authorList>
    </citation>
    <scope>NUCLEOTIDE SEQUENCE [LARGE SCALE GENOMIC DNA]</scope>
    <source>
        <strain evidence="6 7">ArDII</strain>
    </source>
</reference>
<dbReference type="GO" id="GO:0005524">
    <property type="term" value="F:ATP binding"/>
    <property type="evidence" value="ECO:0007669"/>
    <property type="project" value="InterPro"/>
</dbReference>
<evidence type="ECO:0000313" key="6">
    <source>
        <dbReference type="EMBL" id="KZM18795.1"/>
    </source>
</evidence>
<comment type="similarity">
    <text evidence="4">Belongs to the adenylate kinase family.</text>
</comment>
<feature type="region of interest" description="Disordered" evidence="5">
    <location>
        <begin position="1"/>
        <end position="26"/>
    </location>
</feature>
<evidence type="ECO:0000313" key="7">
    <source>
        <dbReference type="Proteomes" id="UP000076837"/>
    </source>
</evidence>
<accession>A0A162W4R1</accession>
<dbReference type="GO" id="GO:0019205">
    <property type="term" value="F:nucleobase-containing compound kinase activity"/>
    <property type="evidence" value="ECO:0007669"/>
    <property type="project" value="InterPro"/>
</dbReference>
<dbReference type="SUPFAM" id="SSF52540">
    <property type="entry name" value="P-loop containing nucleoside triphosphate hydrolases"/>
    <property type="match status" value="1"/>
</dbReference>
<keyword evidence="3 4" id="KW-0418">Kinase</keyword>
<dbReference type="Proteomes" id="UP000076837">
    <property type="component" value="Unassembled WGS sequence"/>
</dbReference>
<proteinExistence type="inferred from homology"/>
<evidence type="ECO:0000256" key="1">
    <source>
        <dbReference type="ARBA" id="ARBA00022679"/>
    </source>
</evidence>
<keyword evidence="2" id="KW-0547">Nucleotide-binding</keyword>
<evidence type="ECO:0000256" key="4">
    <source>
        <dbReference type="RuleBase" id="RU003330"/>
    </source>
</evidence>
<protein>
    <submittedName>
        <fullName evidence="6">ATP binding</fullName>
    </submittedName>
</protein>
<dbReference type="EMBL" id="JYNV01000322">
    <property type="protein sequence ID" value="KZM18795.1"/>
    <property type="molecule type" value="Genomic_DNA"/>
</dbReference>
<feature type="compositionally biased region" description="Polar residues" evidence="5">
    <location>
        <begin position="11"/>
        <end position="25"/>
    </location>
</feature>
<dbReference type="PANTHER" id="PTHR23359">
    <property type="entry name" value="NUCLEOTIDE KINASE"/>
    <property type="match status" value="1"/>
</dbReference>
<gene>
    <name evidence="6" type="ORF">ST47_g10062</name>
</gene>
<dbReference type="InterPro" id="IPR000850">
    <property type="entry name" value="Adenylat/UMP-CMP_kin"/>
</dbReference>
<dbReference type="Pfam" id="PF13207">
    <property type="entry name" value="AAA_17"/>
    <property type="match status" value="1"/>
</dbReference>
<dbReference type="STRING" id="5454.A0A162W4R1"/>
<comment type="caution">
    <text evidence="6">The sequence shown here is derived from an EMBL/GenBank/DDBJ whole genome shotgun (WGS) entry which is preliminary data.</text>
</comment>
<dbReference type="InterPro" id="IPR027417">
    <property type="entry name" value="P-loop_NTPase"/>
</dbReference>
<evidence type="ECO:0000256" key="5">
    <source>
        <dbReference type="SAM" id="MobiDB-lite"/>
    </source>
</evidence>
<sequence length="244" mass="27198">MKPNSIPAGKNHSSTDTTRNTTSLITMDEDTVKTGTEQTTSPGPLLVFVLGAPCSGKSTLCAALAKRYNLAHLSLGDELRSLVSDTPSNPVSRIKHLFSDAELDTFRNNLSAGTLGPVHLTPKYVKERVFPASCEPENVRMLIDGFPRDSERWVPFKEFAKPVWAPSRTSVLIVLDVDKEVAWERFTRRGRAGDVFERRFEEHTRLVPSILEAMRKDEMIIFSVRKEENANVEATVDRLTGLLG</sequence>
<evidence type="ECO:0000256" key="2">
    <source>
        <dbReference type="ARBA" id="ARBA00022741"/>
    </source>
</evidence>
<dbReference type="PRINTS" id="PR00094">
    <property type="entry name" value="ADENYLTKNASE"/>
</dbReference>
<keyword evidence="1 4" id="KW-0808">Transferase</keyword>
<dbReference type="OrthoDB" id="442176at2759"/>
<dbReference type="AlphaFoldDB" id="A0A162W4R1"/>
<name>A0A162W4R1_DIDRA</name>
<dbReference type="Gene3D" id="3.40.50.300">
    <property type="entry name" value="P-loop containing nucleotide triphosphate hydrolases"/>
    <property type="match status" value="1"/>
</dbReference>